<feature type="region of interest" description="Disordered" evidence="1">
    <location>
        <begin position="46"/>
        <end position="74"/>
    </location>
</feature>
<keyword evidence="4" id="KW-1185">Reference proteome</keyword>
<feature type="non-terminal residue" evidence="3">
    <location>
        <position position="1"/>
    </location>
</feature>
<evidence type="ECO:0000313" key="3">
    <source>
        <dbReference type="EMBL" id="KAG6607120.1"/>
    </source>
</evidence>
<dbReference type="InterPro" id="IPR038821">
    <property type="entry name" value="CLE45-like"/>
</dbReference>
<dbReference type="Proteomes" id="UP000685013">
    <property type="component" value="Chromosome 1"/>
</dbReference>
<keyword evidence="2" id="KW-0732">Signal</keyword>
<reference evidence="3 4" key="1">
    <citation type="journal article" date="2021" name="Hortic Res">
        <title>The domestication of Cucurbita argyrosperma as revealed by the genome of its wild relative.</title>
        <authorList>
            <person name="Barrera-Redondo J."/>
            <person name="Sanchez-de la Vega G."/>
            <person name="Aguirre-Liguori J.A."/>
            <person name="Castellanos-Morales G."/>
            <person name="Gutierrez-Guerrero Y.T."/>
            <person name="Aguirre-Dugua X."/>
            <person name="Aguirre-Planter E."/>
            <person name="Tenaillon M.I."/>
            <person name="Lira-Saade R."/>
            <person name="Eguiarte L.E."/>
        </authorList>
    </citation>
    <scope>NUCLEOTIDE SEQUENCE [LARGE SCALE GENOMIC DNA]</scope>
    <source>
        <strain evidence="3">JBR-2021</strain>
    </source>
</reference>
<dbReference type="AlphaFoldDB" id="A0AAV6P3A8"/>
<dbReference type="PANTHER" id="PTHR36726">
    <property type="entry name" value="CLAVATA3/ESR (CLE)-RELATED PROTEIN 45"/>
    <property type="match status" value="1"/>
</dbReference>
<evidence type="ECO:0000313" key="4">
    <source>
        <dbReference type="Proteomes" id="UP000685013"/>
    </source>
</evidence>
<protein>
    <submittedName>
        <fullName evidence="3">Uncharacterized protein</fullName>
    </submittedName>
</protein>
<feature type="compositionally biased region" description="Basic and acidic residues" evidence="1">
    <location>
        <begin position="46"/>
        <end position="62"/>
    </location>
</feature>
<sequence>MVFSIHRVLLVLLMCVVALLAVKPEQACGLTSMDLALRPIRHVLEDPRDRNSRPRNKFDPNRSSKRRVRRGSDPIHNRTVELHDEVSVIFFEEGMILNKVMSSLPQKLHSKKLGYLLIVALPFAMYL</sequence>
<gene>
    <name evidence="3" type="ORF">SDJN03_00462</name>
</gene>
<organism evidence="3 4">
    <name type="scientific">Cucurbita argyrosperma subsp. sororia</name>
    <dbReference type="NCBI Taxonomy" id="37648"/>
    <lineage>
        <taxon>Eukaryota</taxon>
        <taxon>Viridiplantae</taxon>
        <taxon>Streptophyta</taxon>
        <taxon>Embryophyta</taxon>
        <taxon>Tracheophyta</taxon>
        <taxon>Spermatophyta</taxon>
        <taxon>Magnoliopsida</taxon>
        <taxon>eudicotyledons</taxon>
        <taxon>Gunneridae</taxon>
        <taxon>Pentapetalae</taxon>
        <taxon>rosids</taxon>
        <taxon>fabids</taxon>
        <taxon>Cucurbitales</taxon>
        <taxon>Cucurbitaceae</taxon>
        <taxon>Cucurbiteae</taxon>
        <taxon>Cucurbita</taxon>
    </lineage>
</organism>
<accession>A0AAV6P3A8</accession>
<proteinExistence type="predicted"/>
<dbReference type="EMBL" id="JAGKQH010000001">
    <property type="protein sequence ID" value="KAG6607120.1"/>
    <property type="molecule type" value="Genomic_DNA"/>
</dbReference>
<feature type="signal peptide" evidence="2">
    <location>
        <begin position="1"/>
        <end position="21"/>
    </location>
</feature>
<evidence type="ECO:0000256" key="1">
    <source>
        <dbReference type="SAM" id="MobiDB-lite"/>
    </source>
</evidence>
<comment type="caution">
    <text evidence="3">The sequence shown here is derived from an EMBL/GenBank/DDBJ whole genome shotgun (WGS) entry which is preliminary data.</text>
</comment>
<dbReference type="PANTHER" id="PTHR36726:SF4">
    <property type="entry name" value="CLAVATA3_ESR (CLE)-RELATED PROTEIN 45"/>
    <property type="match status" value="1"/>
</dbReference>
<feature type="chain" id="PRO_5043608083" evidence="2">
    <location>
        <begin position="22"/>
        <end position="127"/>
    </location>
</feature>
<evidence type="ECO:0000256" key="2">
    <source>
        <dbReference type="SAM" id="SignalP"/>
    </source>
</evidence>
<name>A0AAV6P3A8_9ROSI</name>